<dbReference type="InterPro" id="IPR025602">
    <property type="entry name" value="BCP1_family"/>
</dbReference>
<feature type="region of interest" description="Disordered" evidence="2">
    <location>
        <begin position="278"/>
        <end position="303"/>
    </location>
</feature>
<feature type="compositionally biased region" description="Acidic residues" evidence="2">
    <location>
        <begin position="32"/>
        <end position="41"/>
    </location>
</feature>
<feature type="compositionally biased region" description="Acidic residues" evidence="2">
    <location>
        <begin position="68"/>
        <end position="81"/>
    </location>
</feature>
<dbReference type="GO" id="GO:0005634">
    <property type="term" value="C:nucleus"/>
    <property type="evidence" value="ECO:0007669"/>
    <property type="project" value="TreeGrafter"/>
</dbReference>
<accession>A0A422NZ22</accession>
<comment type="caution">
    <text evidence="3">The sequence shown here is derived from an EMBL/GenBank/DDBJ whole genome shotgun (WGS) entry which is preliminary data.</text>
</comment>
<dbReference type="RefSeq" id="XP_029241697.1">
    <property type="nucleotide sequence ID" value="XM_029378428.1"/>
</dbReference>
<organism evidence="3 4">
    <name type="scientific">Trypanosoma rangeli</name>
    <dbReference type="NCBI Taxonomy" id="5698"/>
    <lineage>
        <taxon>Eukaryota</taxon>
        <taxon>Discoba</taxon>
        <taxon>Euglenozoa</taxon>
        <taxon>Kinetoplastea</taxon>
        <taxon>Metakinetoplastina</taxon>
        <taxon>Trypanosomatida</taxon>
        <taxon>Trypanosomatidae</taxon>
        <taxon>Trypanosoma</taxon>
        <taxon>Herpetosoma</taxon>
    </lineage>
</organism>
<evidence type="ECO:0000256" key="1">
    <source>
        <dbReference type="ARBA" id="ARBA00006781"/>
    </source>
</evidence>
<comment type="similarity">
    <text evidence="1">Belongs to the BCP1 family.</text>
</comment>
<dbReference type="OrthoDB" id="278226at2759"/>
<gene>
    <name evidence="3" type="ORF">TraAM80_01382</name>
</gene>
<proteinExistence type="inferred from homology"/>
<reference evidence="3 4" key="1">
    <citation type="journal article" date="2018" name="BMC Genomics">
        <title>Genomic comparison of Trypanosoma conorhini and Trypanosoma rangeli to Trypanosoma cruzi strains of high and low virulence.</title>
        <authorList>
            <person name="Bradwell K.R."/>
            <person name="Koparde V.N."/>
            <person name="Matveyev A.V."/>
            <person name="Serrano M.G."/>
            <person name="Alves J.M."/>
            <person name="Parikh H."/>
            <person name="Huang B."/>
            <person name="Lee V."/>
            <person name="Espinosa-Alvarez O."/>
            <person name="Ortiz P.A."/>
            <person name="Costa-Martins A.G."/>
            <person name="Teixeira M.M."/>
            <person name="Buck G.A."/>
        </authorList>
    </citation>
    <scope>NUCLEOTIDE SEQUENCE [LARGE SCALE GENOMIC DNA]</scope>
    <source>
        <strain evidence="3 4">AM80</strain>
    </source>
</reference>
<dbReference type="Pfam" id="PF13862">
    <property type="entry name" value="BCCIP"/>
    <property type="match status" value="1"/>
</dbReference>
<protein>
    <recommendedName>
        <fullName evidence="5">P21-C-terminal region-binding protein</fullName>
    </recommendedName>
</protein>
<evidence type="ECO:0000313" key="4">
    <source>
        <dbReference type="Proteomes" id="UP000283634"/>
    </source>
</evidence>
<dbReference type="Proteomes" id="UP000283634">
    <property type="component" value="Unassembled WGS sequence"/>
</dbReference>
<keyword evidence="4" id="KW-1185">Reference proteome</keyword>
<evidence type="ECO:0000256" key="2">
    <source>
        <dbReference type="SAM" id="MobiDB-lite"/>
    </source>
</evidence>
<dbReference type="EMBL" id="MKGL01000028">
    <property type="protein sequence ID" value="RNF10679.1"/>
    <property type="molecule type" value="Genomic_DNA"/>
</dbReference>
<sequence length="383" mass="42494">MPKRHREPAIMFPLAVEDYGDGVAEQQSCSSDEFESSEMGDDGNVSSPAGTPRDNTDDSTPVMMDSSSNDDDDSSDGDDGDNASLINVVFGVYEMSRDVNGIMHLMDQLCPDKMNEVDRDALGAALLASPFTSVVKIVGDDTDEAEEQGQEEEEEEIYGIASVLDLAHDDRLDSLLTMLTSGIWRTVAPGILPTDILNSVDDATGGSKCVLLVGEYIRNVPLELTSHILNDMMERVETAFSLKSNMKKKTGDDAHATVRATFPCMFALLSKIQRAVDAPVTTRTPTEARQDPPRKKKRGQNAARQEEFDMCQYVFWREEDSIIYDYRDKRIATVAYRCRPQYDGQPENDIPISILYVVPYGGLMQAVAEIQKRESTQANVVRY</sequence>
<evidence type="ECO:0008006" key="5">
    <source>
        <dbReference type="Google" id="ProtNLM"/>
    </source>
</evidence>
<dbReference type="VEuPathDB" id="TriTrypDB:TRSC58_04962"/>
<evidence type="ECO:0000313" key="3">
    <source>
        <dbReference type="EMBL" id="RNF10679.1"/>
    </source>
</evidence>
<dbReference type="AlphaFoldDB" id="A0A422NZ22"/>
<dbReference type="PANTHER" id="PTHR13261:SF0">
    <property type="entry name" value="BRCA2 AND CDKN1A-INTERACTING PROTEIN"/>
    <property type="match status" value="1"/>
</dbReference>
<dbReference type="OMA" id="HREPAIM"/>
<feature type="region of interest" description="Disordered" evidence="2">
    <location>
        <begin position="22"/>
        <end position="81"/>
    </location>
</feature>
<dbReference type="GeneID" id="40325315"/>
<name>A0A422NZ22_TRYRA</name>
<dbReference type="PANTHER" id="PTHR13261">
    <property type="entry name" value="BRCA2 AND CDKN1A INTERACTING PROTEIN"/>
    <property type="match status" value="1"/>
</dbReference>